<evidence type="ECO:0000259" key="1">
    <source>
        <dbReference type="Pfam" id="PF14534"/>
    </source>
</evidence>
<evidence type="ECO:0000313" key="3">
    <source>
        <dbReference type="Proteomes" id="UP000192434"/>
    </source>
</evidence>
<dbReference type="AlphaFoldDB" id="A0A1X0J8B2"/>
<dbReference type="Proteomes" id="UP000192434">
    <property type="component" value="Unassembled WGS sequence"/>
</dbReference>
<dbReference type="Pfam" id="PF14534">
    <property type="entry name" value="DUF4440"/>
    <property type="match status" value="1"/>
</dbReference>
<dbReference type="OrthoDB" id="674363at2"/>
<gene>
    <name evidence="2" type="ORF">BST43_08685</name>
</gene>
<dbReference type="RefSeq" id="WP_083014509.1">
    <property type="nucleotide sequence ID" value="NZ_MVII01000009.1"/>
</dbReference>
<organism evidence="2 3">
    <name type="scientific">Mycobacteroides saopaulense</name>
    <dbReference type="NCBI Taxonomy" id="1578165"/>
    <lineage>
        <taxon>Bacteria</taxon>
        <taxon>Bacillati</taxon>
        <taxon>Actinomycetota</taxon>
        <taxon>Actinomycetes</taxon>
        <taxon>Mycobacteriales</taxon>
        <taxon>Mycobacteriaceae</taxon>
        <taxon>Mycobacteroides</taxon>
    </lineage>
</organism>
<dbReference type="Gene3D" id="3.10.450.50">
    <property type="match status" value="1"/>
</dbReference>
<dbReference type="InterPro" id="IPR032710">
    <property type="entry name" value="NTF2-like_dom_sf"/>
</dbReference>
<protein>
    <recommendedName>
        <fullName evidence="1">DUF4440 domain-containing protein</fullName>
    </recommendedName>
</protein>
<sequence>MTTSEYRPATTAEGHPAAWASAFNTLDPDNTDKFNSEDTIFIPEPGYVLKGPGPLRAAMQEFMNLGLPIQERIRHVYESNGIALVIVDWKVEGEANGEYVSLSGTGADVIQRGSDGRWRYLIDNPFGTA</sequence>
<dbReference type="SUPFAM" id="SSF54427">
    <property type="entry name" value="NTF2-like"/>
    <property type="match status" value="1"/>
</dbReference>
<dbReference type="InterPro" id="IPR027843">
    <property type="entry name" value="DUF4440"/>
</dbReference>
<feature type="domain" description="DUF4440" evidence="1">
    <location>
        <begin position="17"/>
        <end position="119"/>
    </location>
</feature>
<reference evidence="2 3" key="1">
    <citation type="submission" date="2016-12" db="EMBL/GenBank/DDBJ databases">
        <title>The new phylogeny of genus Mycobacterium.</title>
        <authorList>
            <person name="Tortoli E."/>
            <person name="Trovato A."/>
            <person name="Cirillo D.M."/>
        </authorList>
    </citation>
    <scope>NUCLEOTIDE SEQUENCE [LARGE SCALE GENOMIC DNA]</scope>
    <source>
        <strain evidence="2 3">CCUG 66554</strain>
    </source>
</reference>
<dbReference type="EMBL" id="MVII01000009">
    <property type="protein sequence ID" value="ORB58894.1"/>
    <property type="molecule type" value="Genomic_DNA"/>
</dbReference>
<proteinExistence type="predicted"/>
<name>A0A1X0J8B2_9MYCO</name>
<accession>A0A1X0J8B2</accession>
<comment type="caution">
    <text evidence="2">The sequence shown here is derived from an EMBL/GenBank/DDBJ whole genome shotgun (WGS) entry which is preliminary data.</text>
</comment>
<evidence type="ECO:0000313" key="2">
    <source>
        <dbReference type="EMBL" id="ORB58894.1"/>
    </source>
</evidence>